<protein>
    <recommendedName>
        <fullName evidence="1">DUF6598 domain-containing protein</fullName>
    </recommendedName>
</protein>
<name>A0AAD8WX96_LOLMU</name>
<dbReference type="Proteomes" id="UP001231189">
    <property type="component" value="Unassembled WGS sequence"/>
</dbReference>
<sequence length="348" mass="38300">MPTLQVYAMKVTQISHPLQWPLHIYGVVAVRDYKDSKRNFLFRRDRDNFQTLNSPKDSLLELTGPSRAVVLRGPRAFEIDLKVKGNGTPSEDEALCYNAFIYNNLADYGKYGQARTVVVPSKHNTIEARLAHLKDTVEATITIYVMEKQAFCALFTAHTKSIDDRMVLLDSRDCEVAVDETVHTRGMAGYAEGFLSGPLAYGLARAPPEDDRRRTDAVGVEVATPRAALGIYRALGVASTSPPLAPAPSPPAHGVTIWSGLCRGGCPRRRPCAWRATTCPCMHMQMPRGLPSTYHAQLAAPRCLFSCRNSALCRGPGRWRLRPSVNGDGATARCAEGMYTEGFTWPSA</sequence>
<dbReference type="InterPro" id="IPR046533">
    <property type="entry name" value="DUF6598"/>
</dbReference>
<dbReference type="PANTHER" id="PTHR33065">
    <property type="entry name" value="OS07G0486400 PROTEIN"/>
    <property type="match status" value="1"/>
</dbReference>
<evidence type="ECO:0000259" key="1">
    <source>
        <dbReference type="Pfam" id="PF20241"/>
    </source>
</evidence>
<evidence type="ECO:0000313" key="3">
    <source>
        <dbReference type="Proteomes" id="UP001231189"/>
    </source>
</evidence>
<organism evidence="2 3">
    <name type="scientific">Lolium multiflorum</name>
    <name type="common">Italian ryegrass</name>
    <name type="synonym">Lolium perenne subsp. multiflorum</name>
    <dbReference type="NCBI Taxonomy" id="4521"/>
    <lineage>
        <taxon>Eukaryota</taxon>
        <taxon>Viridiplantae</taxon>
        <taxon>Streptophyta</taxon>
        <taxon>Embryophyta</taxon>
        <taxon>Tracheophyta</taxon>
        <taxon>Spermatophyta</taxon>
        <taxon>Magnoliopsida</taxon>
        <taxon>Liliopsida</taxon>
        <taxon>Poales</taxon>
        <taxon>Poaceae</taxon>
        <taxon>BOP clade</taxon>
        <taxon>Pooideae</taxon>
        <taxon>Poodae</taxon>
        <taxon>Poeae</taxon>
        <taxon>Poeae Chloroplast Group 2 (Poeae type)</taxon>
        <taxon>Loliodinae</taxon>
        <taxon>Loliinae</taxon>
        <taxon>Lolium</taxon>
    </lineage>
</organism>
<dbReference type="AlphaFoldDB" id="A0AAD8WX96"/>
<dbReference type="EMBL" id="JAUUTY010000002">
    <property type="protein sequence ID" value="KAK1683794.1"/>
    <property type="molecule type" value="Genomic_DNA"/>
</dbReference>
<accession>A0AAD8WX96</accession>
<evidence type="ECO:0000313" key="2">
    <source>
        <dbReference type="EMBL" id="KAK1683794.1"/>
    </source>
</evidence>
<comment type="caution">
    <text evidence="2">The sequence shown here is derived from an EMBL/GenBank/DDBJ whole genome shotgun (WGS) entry which is preliminary data.</text>
</comment>
<proteinExistence type="predicted"/>
<reference evidence="2" key="1">
    <citation type="submission" date="2023-07" db="EMBL/GenBank/DDBJ databases">
        <title>A chromosome-level genome assembly of Lolium multiflorum.</title>
        <authorList>
            <person name="Chen Y."/>
            <person name="Copetti D."/>
            <person name="Kolliker R."/>
            <person name="Studer B."/>
        </authorList>
    </citation>
    <scope>NUCLEOTIDE SEQUENCE</scope>
    <source>
        <strain evidence="2">02402/16</strain>
        <tissue evidence="2">Leaf</tissue>
    </source>
</reference>
<keyword evidence="3" id="KW-1185">Reference proteome</keyword>
<gene>
    <name evidence="2" type="ORF">QYE76_044642</name>
</gene>
<feature type="domain" description="DUF6598" evidence="1">
    <location>
        <begin position="3"/>
        <end position="179"/>
    </location>
</feature>
<dbReference type="PANTHER" id="PTHR33065:SF131">
    <property type="entry name" value="EXPRESSED PROTEIN"/>
    <property type="match status" value="1"/>
</dbReference>
<dbReference type="Pfam" id="PF20241">
    <property type="entry name" value="DUF6598"/>
    <property type="match status" value="1"/>
</dbReference>